<dbReference type="EMBL" id="CP018092">
    <property type="protein sequence ID" value="ATS18885.1"/>
    <property type="molecule type" value="Genomic_DNA"/>
</dbReference>
<accession>A0A2D2Q304</accession>
<reference evidence="3" key="2">
    <citation type="journal article" date="2022" name="Front. Microbiol.">
        <title>Comparative Genomic Analysis Revealed Distinct Molecular Components and Organization of CO2-Concentrating Mechanism in Thermophilic Cyanobacteria.</title>
        <authorList>
            <person name="Tang J."/>
            <person name="Zhou H."/>
            <person name="Yao D."/>
            <person name="Riaz S."/>
            <person name="You D."/>
            <person name="Klepacz-Smolka A."/>
            <person name="Daroch M."/>
        </authorList>
    </citation>
    <scope>NUCLEOTIDE SEQUENCE [LARGE SCALE GENOMIC DNA]</scope>
    <source>
        <strain evidence="3">PCC 6715</strain>
    </source>
</reference>
<dbReference type="PROSITE" id="PS00409">
    <property type="entry name" value="PROKAR_NTER_METHYL"/>
    <property type="match status" value="1"/>
</dbReference>
<protein>
    <submittedName>
        <fullName evidence="2">Uncharacterized protein</fullName>
    </submittedName>
</protein>
<keyword evidence="3" id="KW-1185">Reference proteome</keyword>
<sequence>MTQVPNMMAVRRRYSGFTLIETLVIVVLVALIASLAGVSWFSLLSEQRMRSGVNEVISAMRLAQAGARRENLRWTVAFRTQGNRVQWSVNRATTPVAQWQWQNLLENDADKLQIVAAQTTLPLDGGIYRLTYEFNGRVAITNTPPQQITLQPVGSAAANSQRCVQVVTLLGTIRSRKGSECVIALIPNPSP</sequence>
<dbReference type="InterPro" id="IPR012902">
    <property type="entry name" value="N_methyl_site"/>
</dbReference>
<name>A0A2D2Q304_PARLV</name>
<dbReference type="AlphaFoldDB" id="A0A2D2Q304"/>
<evidence type="ECO:0000313" key="3">
    <source>
        <dbReference type="Proteomes" id="UP000231057"/>
    </source>
</evidence>
<dbReference type="RefSeq" id="WP_099799223.1">
    <property type="nucleotide sequence ID" value="NZ_CP018092.1"/>
</dbReference>
<feature type="transmembrane region" description="Helical" evidence="1">
    <location>
        <begin position="20"/>
        <end position="41"/>
    </location>
</feature>
<dbReference type="Pfam" id="PF07963">
    <property type="entry name" value="N_methyl"/>
    <property type="match status" value="1"/>
</dbReference>
<dbReference type="Proteomes" id="UP000231057">
    <property type="component" value="Chromosome"/>
</dbReference>
<dbReference type="SUPFAM" id="SSF54523">
    <property type="entry name" value="Pili subunits"/>
    <property type="match status" value="1"/>
</dbReference>
<dbReference type="OrthoDB" id="468456at2"/>
<dbReference type="KEGG" id="slw:BRW62_09165"/>
<organism evidence="2 3">
    <name type="scientific">Parathermosynechococcus lividus PCC 6715</name>
    <dbReference type="NCBI Taxonomy" id="1917166"/>
    <lineage>
        <taxon>Bacteria</taxon>
        <taxon>Bacillati</taxon>
        <taxon>Cyanobacteriota</taxon>
        <taxon>Cyanophyceae</taxon>
        <taxon>Acaryochloridales</taxon>
        <taxon>Thermosynechococcaceae</taxon>
        <taxon>Parathermosynechococcus</taxon>
    </lineage>
</organism>
<keyword evidence="1" id="KW-1133">Transmembrane helix</keyword>
<dbReference type="Gene3D" id="3.30.700.10">
    <property type="entry name" value="Glycoprotein, Type 4 Pilin"/>
    <property type="match status" value="1"/>
</dbReference>
<dbReference type="InterPro" id="IPR045584">
    <property type="entry name" value="Pilin-like"/>
</dbReference>
<gene>
    <name evidence="2" type="ORF">BRW62_09165</name>
</gene>
<keyword evidence="1" id="KW-0472">Membrane</keyword>
<reference evidence="2 3" key="1">
    <citation type="submission" date="2016-11" db="EMBL/GenBank/DDBJ databases">
        <title>Complete genome sequence of thermophilic cyanobacteria strain Synechococcus sp. PCC6715.</title>
        <authorList>
            <person name="Tang J."/>
            <person name="Daroch M."/>
            <person name="Liang Y."/>
            <person name="Jiang D."/>
            <person name="Shah M."/>
        </authorList>
    </citation>
    <scope>NUCLEOTIDE SEQUENCE [LARGE SCALE GENOMIC DNA]</scope>
    <source>
        <strain evidence="2 3">PCC 6715</strain>
    </source>
</reference>
<evidence type="ECO:0000313" key="2">
    <source>
        <dbReference type="EMBL" id="ATS18885.1"/>
    </source>
</evidence>
<keyword evidence="1" id="KW-0812">Transmembrane</keyword>
<evidence type="ECO:0000256" key="1">
    <source>
        <dbReference type="SAM" id="Phobius"/>
    </source>
</evidence>
<proteinExistence type="predicted"/>